<accession>A0A1Y2FXP3</accession>
<comment type="caution">
    <text evidence="8">The sequence shown here is derived from an EMBL/GenBank/DDBJ whole genome shotgun (WGS) entry which is preliminary data.</text>
</comment>
<keyword evidence="5" id="KW-0175">Coiled coil</keyword>
<feature type="coiled-coil region" evidence="5">
    <location>
        <begin position="214"/>
        <end position="244"/>
    </location>
</feature>
<feature type="compositionally biased region" description="Low complexity" evidence="6">
    <location>
        <begin position="95"/>
        <end position="120"/>
    </location>
</feature>
<dbReference type="PANTHER" id="PTHR32035">
    <property type="entry name" value="AURORA KINASE A-INTERACTING PROTEIN"/>
    <property type="match status" value="1"/>
</dbReference>
<sequence>MVRIHLGRMAPLPTRAATAGSSQPTFFNPSYRALSRPKLPLALSSSAAKNDKPSSMRRCSFSSGAAGGSSSRTGSGRATAKPSTASAPKANTTQASASIAGSGRSAATASSSTTPTLHAPSLPHATRGLVGFDSFFALHRPLLELPIRLHARKSCPSALEEESMDAMAQEMEDAMEGLEISEEAEVMDLSEDGKPIGVSYTVKLSGASRMEPLKSPEEEREMELRQEMDAAEEQEAVLQELEEDNVAPYDAWLIAEPEGTQHPTPVARYLASNQPFNAPARPIALNSLPPSSLSPQTVADLSFLRPHSSAASATPSLTSTIFASQLANPLSPSEAKQMADRFLSSASLTHRWHAQTDYTKTVSEPLELARRAFNGESVQGRRAFEEKRQRGEIRMWSEKEGWTTVDLGRNGEGSPFLPAEMVDLDWEDEQELAKMGGVVMDSVKRKRKKKMTKHKYKKRRWVLASCRLSSGDPR</sequence>
<reference evidence="8 9" key="1">
    <citation type="submission" date="2016-07" db="EMBL/GenBank/DDBJ databases">
        <title>Pervasive Adenine N6-methylation of Active Genes in Fungi.</title>
        <authorList>
            <consortium name="DOE Joint Genome Institute"/>
            <person name="Mondo S.J."/>
            <person name="Dannebaum R.O."/>
            <person name="Kuo R.C."/>
            <person name="Labutti K."/>
            <person name="Haridas S."/>
            <person name="Kuo A."/>
            <person name="Salamov A."/>
            <person name="Ahrendt S.R."/>
            <person name="Lipzen A."/>
            <person name="Sullivan W."/>
            <person name="Andreopoulos W.B."/>
            <person name="Clum A."/>
            <person name="Lindquist E."/>
            <person name="Daum C."/>
            <person name="Ramamoorthy G.K."/>
            <person name="Gryganskyi A."/>
            <person name="Culley D."/>
            <person name="Magnuson J.K."/>
            <person name="James T.Y."/>
            <person name="O'Malley M.A."/>
            <person name="Stajich J.E."/>
            <person name="Spatafora J.W."/>
            <person name="Visel A."/>
            <person name="Grigoriev I.V."/>
        </authorList>
    </citation>
    <scope>NUCLEOTIDE SEQUENCE [LARGE SCALE GENOMIC DNA]</scope>
    <source>
        <strain evidence="8 9">62-1032</strain>
    </source>
</reference>
<protein>
    <recommendedName>
        <fullName evidence="4">Small ribosomal subunit protein mS38</fullName>
    </recommendedName>
</protein>
<dbReference type="GO" id="GO:0005739">
    <property type="term" value="C:mitochondrion"/>
    <property type="evidence" value="ECO:0007669"/>
    <property type="project" value="UniProtKB-SubCell"/>
</dbReference>
<keyword evidence="2" id="KW-0496">Mitochondrion</keyword>
<evidence type="ECO:0000313" key="9">
    <source>
        <dbReference type="Proteomes" id="UP000193467"/>
    </source>
</evidence>
<evidence type="ECO:0000256" key="1">
    <source>
        <dbReference type="ARBA" id="ARBA00004173"/>
    </source>
</evidence>
<evidence type="ECO:0000259" key="7">
    <source>
        <dbReference type="SMART" id="SM01155"/>
    </source>
</evidence>
<organism evidence="8 9">
    <name type="scientific">Leucosporidium creatinivorum</name>
    <dbReference type="NCBI Taxonomy" id="106004"/>
    <lineage>
        <taxon>Eukaryota</taxon>
        <taxon>Fungi</taxon>
        <taxon>Dikarya</taxon>
        <taxon>Basidiomycota</taxon>
        <taxon>Pucciniomycotina</taxon>
        <taxon>Microbotryomycetes</taxon>
        <taxon>Leucosporidiales</taxon>
        <taxon>Leucosporidium</taxon>
    </lineage>
</organism>
<evidence type="ECO:0000256" key="2">
    <source>
        <dbReference type="ARBA" id="ARBA00023128"/>
    </source>
</evidence>
<dbReference type="SMART" id="SM01155">
    <property type="entry name" value="DUF1713"/>
    <property type="match status" value="1"/>
</dbReference>
<dbReference type="OrthoDB" id="2537743at2759"/>
<feature type="compositionally biased region" description="Polar residues" evidence="6">
    <location>
        <begin position="81"/>
        <end position="94"/>
    </location>
</feature>
<dbReference type="PANTHER" id="PTHR32035:SF3">
    <property type="entry name" value="SMALL RIBOSOMAL SUBUNIT PROTEIN MS38"/>
    <property type="match status" value="1"/>
</dbReference>
<evidence type="ECO:0000256" key="4">
    <source>
        <dbReference type="ARBA" id="ARBA00035682"/>
    </source>
</evidence>
<evidence type="ECO:0000256" key="6">
    <source>
        <dbReference type="SAM" id="MobiDB-lite"/>
    </source>
</evidence>
<dbReference type="InterPro" id="IPR013177">
    <property type="entry name" value="Ribosomal_mS38_C"/>
</dbReference>
<evidence type="ECO:0000313" key="8">
    <source>
        <dbReference type="EMBL" id="ORY88832.1"/>
    </source>
</evidence>
<evidence type="ECO:0000256" key="5">
    <source>
        <dbReference type="SAM" id="Coils"/>
    </source>
</evidence>
<feature type="compositionally biased region" description="Low complexity" evidence="6">
    <location>
        <begin position="62"/>
        <end position="80"/>
    </location>
</feature>
<evidence type="ECO:0000256" key="3">
    <source>
        <dbReference type="ARBA" id="ARBA00035647"/>
    </source>
</evidence>
<dbReference type="Proteomes" id="UP000193467">
    <property type="component" value="Unassembled WGS sequence"/>
</dbReference>
<feature type="region of interest" description="Disordered" evidence="6">
    <location>
        <begin position="44"/>
        <end position="120"/>
    </location>
</feature>
<name>A0A1Y2FXP3_9BASI</name>
<proteinExistence type="inferred from homology"/>
<keyword evidence="9" id="KW-1185">Reference proteome</keyword>
<dbReference type="Pfam" id="PF08213">
    <property type="entry name" value="COX24_C"/>
    <property type="match status" value="1"/>
</dbReference>
<dbReference type="EMBL" id="MCGR01000008">
    <property type="protein sequence ID" value="ORY88832.1"/>
    <property type="molecule type" value="Genomic_DNA"/>
</dbReference>
<comment type="similarity">
    <text evidence="3">Belongs to the mitochondrion-specific ribosomal protein mS38 family.</text>
</comment>
<feature type="domain" description="Ribosomal protein mS38 C-terminal" evidence="7">
    <location>
        <begin position="439"/>
        <end position="472"/>
    </location>
</feature>
<gene>
    <name evidence="8" type="ORF">BCR35DRAFT_301182</name>
</gene>
<comment type="subcellular location">
    <subcellularLocation>
        <location evidence="1">Mitochondrion</location>
    </subcellularLocation>
</comment>
<dbReference type="InParanoid" id="A0A1Y2FXP3"/>
<dbReference type="AlphaFoldDB" id="A0A1Y2FXP3"/>